<reference evidence="1" key="2">
    <citation type="submission" date="2015-06" db="UniProtKB">
        <authorList>
            <consortium name="EnsemblPlants"/>
        </authorList>
    </citation>
    <scope>IDENTIFICATION</scope>
</reference>
<accession>A0A0G2KBM7</accession>
<name>A0A0G2KBM7_9ORYZ</name>
<dbReference type="EnsemblPlants" id="OBART10G18670.1">
    <property type="protein sequence ID" value="OBART10G18670.1"/>
    <property type="gene ID" value="OBART10G18670"/>
</dbReference>
<reference evidence="1" key="1">
    <citation type="journal article" date="2009" name="Rice">
        <title>De Novo Next Generation Sequencing of Plant Genomes.</title>
        <authorList>
            <person name="Rounsley S."/>
            <person name="Marri P.R."/>
            <person name="Yu Y."/>
            <person name="He R."/>
            <person name="Sisneros N."/>
            <person name="Goicoechea J.L."/>
            <person name="Lee S.J."/>
            <person name="Angelova A."/>
            <person name="Kudrna D."/>
            <person name="Luo M."/>
            <person name="Affourtit J."/>
            <person name="Desany B."/>
            <person name="Knight J."/>
            <person name="Niazi F."/>
            <person name="Egholm M."/>
            <person name="Wing R.A."/>
        </authorList>
    </citation>
    <scope>NUCLEOTIDE SEQUENCE [LARGE SCALE GENOMIC DNA]</scope>
    <source>
        <strain evidence="1">cv. IRGC 105608</strain>
    </source>
</reference>
<dbReference type="Proteomes" id="UP000026960">
    <property type="component" value="Chromosome 10"/>
</dbReference>
<dbReference type="Gramene" id="OBART10G18670.1">
    <property type="protein sequence ID" value="OBART10G18670.1"/>
    <property type="gene ID" value="OBART10G18670"/>
</dbReference>
<sequence length="9" mass="1066">MVRLQGILH</sequence>
<protein>
    <submittedName>
        <fullName evidence="1">Uncharacterized protein</fullName>
    </submittedName>
</protein>
<evidence type="ECO:0000313" key="2">
    <source>
        <dbReference type="Proteomes" id="UP000026960"/>
    </source>
</evidence>
<keyword evidence="2" id="KW-1185">Reference proteome</keyword>
<organism evidence="1">
    <name type="scientific">Oryza barthii</name>
    <dbReference type="NCBI Taxonomy" id="65489"/>
    <lineage>
        <taxon>Eukaryota</taxon>
        <taxon>Viridiplantae</taxon>
        <taxon>Streptophyta</taxon>
        <taxon>Embryophyta</taxon>
        <taxon>Tracheophyta</taxon>
        <taxon>Spermatophyta</taxon>
        <taxon>Magnoliopsida</taxon>
        <taxon>Liliopsida</taxon>
        <taxon>Poales</taxon>
        <taxon>Poaceae</taxon>
        <taxon>BOP clade</taxon>
        <taxon>Oryzoideae</taxon>
        <taxon>Oryzeae</taxon>
        <taxon>Oryzinae</taxon>
        <taxon>Oryza</taxon>
    </lineage>
</organism>
<evidence type="ECO:0000313" key="1">
    <source>
        <dbReference type="EnsemblPlants" id="OBART10G18670.1"/>
    </source>
</evidence>
<proteinExistence type="predicted"/>